<proteinExistence type="predicted"/>
<dbReference type="PRINTS" id="PR00313">
    <property type="entry name" value="CABNDNGRPT"/>
</dbReference>
<dbReference type="InterPro" id="IPR050557">
    <property type="entry name" value="RTX_toxin/Mannuronan_C5-epim"/>
</dbReference>
<evidence type="ECO:0000313" key="6">
    <source>
        <dbReference type="Proteomes" id="UP000095087"/>
    </source>
</evidence>
<dbReference type="Pfam" id="PF17892">
    <property type="entry name" value="Cadherin_5"/>
    <property type="match status" value="1"/>
</dbReference>
<dbReference type="InterPro" id="IPR001343">
    <property type="entry name" value="Hemolysn_Ca-bd"/>
</dbReference>
<evidence type="ECO:0000256" key="3">
    <source>
        <dbReference type="SAM" id="MobiDB-lite"/>
    </source>
</evidence>
<dbReference type="GO" id="GO:0005576">
    <property type="term" value="C:extracellular region"/>
    <property type="evidence" value="ECO:0007669"/>
    <property type="project" value="UniProtKB-SubCell"/>
</dbReference>
<dbReference type="RefSeq" id="WP_069096282.1">
    <property type="nucleotide sequence ID" value="NZ_MASI01000013.1"/>
</dbReference>
<accession>A0A1E2RUQ1</accession>
<sequence length="699" mass="71948">MIIQVKATKPESDGTTAGGKKYKFVDPDEASSRPYAVGAVLAVVVLYIRSLFGNEAHAQEFEPQTETTYLHTGSLAPVHEEEEGEGLGLQIALRLANQNGDAKPASDNEGDDNTVVLSASKAGLNFPQIKSSAAPTGQGNVQAAQPSQVAKGQPPANDNLPSPGVMMSAAAGQAAAGGGGGGAGGGGGGGSPDGRGGVPANEDEEAVAQSRPYANRAPRYAGSVHLHEAGAGVLTLIALTDLLRHTSDPDGDPLTVLGLSASSGTLTAWGGGWIFQPEVLGPVKLTYTVTDGSHVVKQVALFDVVPPAPQIGTAEEDTISGTEFGDIIASLEGDDVIDSGGGSDKISSGDGDDMVFAGLGDDEVYSGADDDVVSGGGGNDVIHGGDGDDRLFGEDGDDIIYGELGADRIEGGAGNDKLHGGGGNDDIRGGAGNDALYGGDGDDLMDGGDGDDLVFGNNGTDVMLGGRGNDIMDGGAGDDLVVGEEGDDVIEGGEGNDTISDGSGADLVYGGKGDDTVIAAVDMEDDCYDGGEGHDCIDYSAAEASLTVDLVAGKVSGEEVGEDKISNFESLKSGKGNDDIRVDDKSYSLWGGEGEDTFEFANPQAGQSLVQDIFDFEVGDRIRVSRYDIFKHVVETLEDRFEDIYGDSIDEDELPIRIQHQQTDNLWTTVIEADFDGDDNYELTINIHGDHHLTVVENA</sequence>
<gene>
    <name evidence="5" type="ORF">A7A08_03162</name>
</gene>
<dbReference type="InterPro" id="IPR041690">
    <property type="entry name" value="Cadherin_5"/>
</dbReference>
<dbReference type="InterPro" id="IPR018511">
    <property type="entry name" value="Hemolysin-typ_Ca-bd_CS"/>
</dbReference>
<dbReference type="PANTHER" id="PTHR38340:SF1">
    <property type="entry name" value="S-LAYER PROTEIN"/>
    <property type="match status" value="1"/>
</dbReference>
<dbReference type="SUPFAM" id="SSF51120">
    <property type="entry name" value="beta-Roll"/>
    <property type="match status" value="2"/>
</dbReference>
<keyword evidence="2" id="KW-0964">Secreted</keyword>
<evidence type="ECO:0000256" key="2">
    <source>
        <dbReference type="ARBA" id="ARBA00022525"/>
    </source>
</evidence>
<dbReference type="PROSITE" id="PS00330">
    <property type="entry name" value="HEMOLYSIN_CALCIUM"/>
    <property type="match status" value="1"/>
</dbReference>
<dbReference type="GO" id="GO:0005509">
    <property type="term" value="F:calcium ion binding"/>
    <property type="evidence" value="ECO:0007669"/>
    <property type="project" value="InterPro"/>
</dbReference>
<dbReference type="AlphaFoldDB" id="A0A1E2RUQ1"/>
<dbReference type="OrthoDB" id="7738102at2"/>
<dbReference type="Pfam" id="PF00353">
    <property type="entry name" value="HemolysinCabind"/>
    <property type="match status" value="5"/>
</dbReference>
<dbReference type="Proteomes" id="UP000095087">
    <property type="component" value="Unassembled WGS sequence"/>
</dbReference>
<evidence type="ECO:0000256" key="1">
    <source>
        <dbReference type="ARBA" id="ARBA00004613"/>
    </source>
</evidence>
<feature type="compositionally biased region" description="Gly residues" evidence="3">
    <location>
        <begin position="175"/>
        <end position="197"/>
    </location>
</feature>
<evidence type="ECO:0000313" key="5">
    <source>
        <dbReference type="EMBL" id="ODA65931.1"/>
    </source>
</evidence>
<reference evidence="5 6" key="1">
    <citation type="submission" date="2016-07" db="EMBL/GenBank/DDBJ databases">
        <title>Draft genome sequence of Methyloligella halotolerans C2T (VKM B-2706T=CCUG 61687T=DSM 25045T), a halotolerant polyhydroxybutyrate accumulating methylotroph.</title>
        <authorList>
            <person name="Vasilenko O.V."/>
            <person name="Doronina N.V."/>
            <person name="Poroshina M.N."/>
            <person name="Tarlachkov S.V."/>
            <person name="Trotsenko Y.A."/>
        </authorList>
    </citation>
    <scope>NUCLEOTIDE SEQUENCE [LARGE SCALE GENOMIC DNA]</scope>
    <source>
        <strain evidence="5 6">VKM B-2706</strain>
    </source>
</reference>
<name>A0A1E2RUQ1_9HYPH</name>
<dbReference type="PANTHER" id="PTHR38340">
    <property type="entry name" value="S-LAYER PROTEIN"/>
    <property type="match status" value="1"/>
</dbReference>
<protein>
    <submittedName>
        <fullName evidence="5">Hemolysin, plasmid</fullName>
    </submittedName>
</protein>
<organism evidence="5 6">
    <name type="scientific">Methyloligella halotolerans</name>
    <dbReference type="NCBI Taxonomy" id="1177755"/>
    <lineage>
        <taxon>Bacteria</taxon>
        <taxon>Pseudomonadati</taxon>
        <taxon>Pseudomonadota</taxon>
        <taxon>Alphaproteobacteria</taxon>
        <taxon>Hyphomicrobiales</taxon>
        <taxon>Hyphomicrobiaceae</taxon>
        <taxon>Methyloligella</taxon>
    </lineage>
</organism>
<comment type="subcellular location">
    <subcellularLocation>
        <location evidence="1">Secreted</location>
    </subcellularLocation>
</comment>
<dbReference type="InterPro" id="IPR011049">
    <property type="entry name" value="Serralysin-like_metalloprot_C"/>
</dbReference>
<dbReference type="STRING" id="1177755.A7A08_03162"/>
<comment type="caution">
    <text evidence="5">The sequence shown here is derived from an EMBL/GenBank/DDBJ whole genome shotgun (WGS) entry which is preliminary data.</text>
</comment>
<dbReference type="EMBL" id="MASI01000013">
    <property type="protein sequence ID" value="ODA65931.1"/>
    <property type="molecule type" value="Genomic_DNA"/>
</dbReference>
<evidence type="ECO:0000259" key="4">
    <source>
        <dbReference type="Pfam" id="PF17892"/>
    </source>
</evidence>
<feature type="domain" description="Cadherin-like" evidence="4">
    <location>
        <begin position="215"/>
        <end position="297"/>
    </location>
</feature>
<keyword evidence="6" id="KW-1185">Reference proteome</keyword>
<feature type="compositionally biased region" description="Polar residues" evidence="3">
    <location>
        <begin position="129"/>
        <end position="150"/>
    </location>
</feature>
<feature type="region of interest" description="Disordered" evidence="3">
    <location>
        <begin position="129"/>
        <end position="210"/>
    </location>
</feature>
<dbReference type="Gene3D" id="2.150.10.10">
    <property type="entry name" value="Serralysin-like metalloprotease, C-terminal"/>
    <property type="match status" value="5"/>
</dbReference>